<dbReference type="RefSeq" id="WP_102245103.1">
    <property type="nucleotide sequence ID" value="NZ_CP025704.1"/>
</dbReference>
<organism evidence="1 2">
    <name type="scientific">Bacteriovorax stolpii</name>
    <name type="common">Bdellovibrio stolpii</name>
    <dbReference type="NCBI Taxonomy" id="960"/>
    <lineage>
        <taxon>Bacteria</taxon>
        <taxon>Pseudomonadati</taxon>
        <taxon>Bdellovibrionota</taxon>
        <taxon>Bacteriovoracia</taxon>
        <taxon>Bacteriovoracales</taxon>
        <taxon>Bacteriovoracaceae</taxon>
        <taxon>Bacteriovorax</taxon>
    </lineage>
</organism>
<dbReference type="EMBL" id="CP025704">
    <property type="protein sequence ID" value="AUN99814.1"/>
    <property type="molecule type" value="Genomic_DNA"/>
</dbReference>
<sequence>MMTVQFTCKHCGSSVHVYPEVSAHKIQCDVCQTEQEVKFDHNHEEGILKDCPSCERKDFYSQKDFNRKLGVILFVSAAIISTVLLYFGINPLWYLSTFVFLYALDFFLFRRLQVIAICYKCQTIFRNVKNIEEIPGFNHEMNDRIIYSDHNFHGKPLDH</sequence>
<name>A0A2K9NYP6_BACTC</name>
<reference evidence="1 2" key="1">
    <citation type="submission" date="2018-01" db="EMBL/GenBank/DDBJ databases">
        <title>Complete genome sequence of Bacteriovorax stolpii DSM12778.</title>
        <authorList>
            <person name="Tang B."/>
            <person name="Chang J."/>
        </authorList>
    </citation>
    <scope>NUCLEOTIDE SEQUENCE [LARGE SCALE GENOMIC DNA]</scope>
    <source>
        <strain evidence="1 2">DSM 12778</strain>
    </source>
</reference>
<protein>
    <submittedName>
        <fullName evidence="1">Uncharacterized protein</fullName>
    </submittedName>
</protein>
<evidence type="ECO:0000313" key="2">
    <source>
        <dbReference type="Proteomes" id="UP000235584"/>
    </source>
</evidence>
<accession>A0A2K9NYP6</accession>
<dbReference type="AlphaFoldDB" id="A0A2K9NYP6"/>
<dbReference type="OrthoDB" id="5292742at2"/>
<evidence type="ECO:0000313" key="1">
    <source>
        <dbReference type="EMBL" id="AUN99814.1"/>
    </source>
</evidence>
<dbReference type="Proteomes" id="UP000235584">
    <property type="component" value="Chromosome"/>
</dbReference>
<dbReference type="KEGG" id="bsto:C0V70_17225"/>
<proteinExistence type="predicted"/>
<gene>
    <name evidence="1" type="ORF">C0V70_17225</name>
</gene>
<keyword evidence="2" id="KW-1185">Reference proteome</keyword>